<dbReference type="InterPro" id="IPR036282">
    <property type="entry name" value="Glutathione-S-Trfase_C_sf"/>
</dbReference>
<feature type="domain" description="GST C-terminal" evidence="2">
    <location>
        <begin position="97"/>
        <end position="233"/>
    </location>
</feature>
<dbReference type="Pfam" id="PF13417">
    <property type="entry name" value="GST_N_3"/>
    <property type="match status" value="1"/>
</dbReference>
<comment type="caution">
    <text evidence="3">The sequence shown here is derived from an EMBL/GenBank/DDBJ whole genome shotgun (WGS) entry which is preliminary data.</text>
</comment>
<dbReference type="InterPro" id="IPR040079">
    <property type="entry name" value="Glutathione_S-Trfase"/>
</dbReference>
<evidence type="ECO:0008006" key="5">
    <source>
        <dbReference type="Google" id="ProtNLM"/>
    </source>
</evidence>
<dbReference type="InterPro" id="IPR010987">
    <property type="entry name" value="Glutathione-S-Trfase_C-like"/>
</dbReference>
<dbReference type="PANTHER" id="PTHR43968:SF6">
    <property type="entry name" value="GLUTATHIONE S-TRANSFERASE OMEGA"/>
    <property type="match status" value="1"/>
</dbReference>
<dbReference type="SFLD" id="SFLDS00019">
    <property type="entry name" value="Glutathione_Transferase_(cytos"/>
    <property type="match status" value="1"/>
</dbReference>
<sequence length="235" mass="26752">MSDNTKAFPYEKGSYTLYSCATCPYAQRALRALQLANVPYKLVEIDLLNKPSWYHLVNPQLKVPTLRLPSGEILIESLVIAEFVADQFPEAQLLSTDAIERAQLRLFIELFSSRIIPAYYRLLRTADTAGQETEKQALLEGIWAVSKELETQWERKSGNGGPFWYGDRFAFAEIATVSFAGLFRVLERYRGFSVPETEEYAGFNRWFAAVSEHPGFTGVKPDDDKLIASYKRFLP</sequence>
<dbReference type="InterPro" id="IPR050983">
    <property type="entry name" value="GST_Omega/HSP26"/>
</dbReference>
<protein>
    <recommendedName>
        <fullName evidence="5">Glutathione S-transferase</fullName>
    </recommendedName>
</protein>
<dbReference type="PROSITE" id="PS50404">
    <property type="entry name" value="GST_NTER"/>
    <property type="match status" value="1"/>
</dbReference>
<evidence type="ECO:0000313" key="3">
    <source>
        <dbReference type="EMBL" id="KAJ1646899.1"/>
    </source>
</evidence>
<dbReference type="PANTHER" id="PTHR43968">
    <property type="match status" value="1"/>
</dbReference>
<dbReference type="Gene3D" id="3.40.30.10">
    <property type="entry name" value="Glutaredoxin"/>
    <property type="match status" value="1"/>
</dbReference>
<accession>A0A9W7XKX7</accession>
<keyword evidence="4" id="KW-1185">Reference proteome</keyword>
<dbReference type="EMBL" id="JANBOH010000045">
    <property type="protein sequence ID" value="KAJ1646899.1"/>
    <property type="molecule type" value="Genomic_DNA"/>
</dbReference>
<dbReference type="Proteomes" id="UP001145021">
    <property type="component" value="Unassembled WGS sequence"/>
</dbReference>
<gene>
    <name evidence="3" type="ORF">LPJ64_001643</name>
</gene>
<evidence type="ECO:0000259" key="1">
    <source>
        <dbReference type="PROSITE" id="PS50404"/>
    </source>
</evidence>
<dbReference type="SUPFAM" id="SSF47616">
    <property type="entry name" value="GST C-terminal domain-like"/>
    <property type="match status" value="1"/>
</dbReference>
<dbReference type="SUPFAM" id="SSF52833">
    <property type="entry name" value="Thioredoxin-like"/>
    <property type="match status" value="1"/>
</dbReference>
<feature type="domain" description="GST N-terminal" evidence="1">
    <location>
        <begin position="13"/>
        <end position="92"/>
    </location>
</feature>
<organism evidence="3 4">
    <name type="scientific">Coemansia asiatica</name>
    <dbReference type="NCBI Taxonomy" id="1052880"/>
    <lineage>
        <taxon>Eukaryota</taxon>
        <taxon>Fungi</taxon>
        <taxon>Fungi incertae sedis</taxon>
        <taxon>Zoopagomycota</taxon>
        <taxon>Kickxellomycotina</taxon>
        <taxon>Kickxellomycetes</taxon>
        <taxon>Kickxellales</taxon>
        <taxon>Kickxellaceae</taxon>
        <taxon>Coemansia</taxon>
    </lineage>
</organism>
<dbReference type="PROSITE" id="PS50405">
    <property type="entry name" value="GST_CTER"/>
    <property type="match status" value="1"/>
</dbReference>
<dbReference type="SFLD" id="SFLDG00358">
    <property type="entry name" value="Main_(cytGST)"/>
    <property type="match status" value="1"/>
</dbReference>
<dbReference type="InterPro" id="IPR036249">
    <property type="entry name" value="Thioredoxin-like_sf"/>
</dbReference>
<dbReference type="GO" id="GO:0005737">
    <property type="term" value="C:cytoplasm"/>
    <property type="evidence" value="ECO:0007669"/>
    <property type="project" value="TreeGrafter"/>
</dbReference>
<dbReference type="FunFam" id="3.40.30.10:FF:000123">
    <property type="entry name" value="Glutathione transferase o1"/>
    <property type="match status" value="1"/>
</dbReference>
<dbReference type="InterPro" id="IPR004045">
    <property type="entry name" value="Glutathione_S-Trfase_N"/>
</dbReference>
<evidence type="ECO:0000259" key="2">
    <source>
        <dbReference type="PROSITE" id="PS50405"/>
    </source>
</evidence>
<proteinExistence type="predicted"/>
<name>A0A9W7XKX7_9FUNG</name>
<dbReference type="Gene3D" id="1.20.1050.10">
    <property type="match status" value="1"/>
</dbReference>
<evidence type="ECO:0000313" key="4">
    <source>
        <dbReference type="Proteomes" id="UP001145021"/>
    </source>
</evidence>
<reference evidence="3" key="1">
    <citation type="submission" date="2022-07" db="EMBL/GenBank/DDBJ databases">
        <title>Phylogenomic reconstructions and comparative analyses of Kickxellomycotina fungi.</title>
        <authorList>
            <person name="Reynolds N.K."/>
            <person name="Stajich J.E."/>
            <person name="Barry K."/>
            <person name="Grigoriev I.V."/>
            <person name="Crous P."/>
            <person name="Smith M.E."/>
        </authorList>
    </citation>
    <scope>NUCLEOTIDE SEQUENCE</scope>
    <source>
        <strain evidence="3">NBRC 105413</strain>
    </source>
</reference>
<dbReference type="AlphaFoldDB" id="A0A9W7XKX7"/>